<dbReference type="SUPFAM" id="SSF52540">
    <property type="entry name" value="P-loop containing nucleoside triphosphate hydrolases"/>
    <property type="match status" value="1"/>
</dbReference>
<proteinExistence type="inferred from homology"/>
<evidence type="ECO:0000256" key="8">
    <source>
        <dbReference type="RuleBase" id="RU364063"/>
    </source>
</evidence>
<dbReference type="Proteomes" id="UP000584587">
    <property type="component" value="Unassembled WGS sequence"/>
</dbReference>
<dbReference type="CDD" id="cd00009">
    <property type="entry name" value="AAA"/>
    <property type="match status" value="1"/>
</dbReference>
<dbReference type="SMART" id="SM00382">
    <property type="entry name" value="AAA"/>
    <property type="match status" value="1"/>
</dbReference>
<dbReference type="GO" id="GO:0005524">
    <property type="term" value="F:ATP binding"/>
    <property type="evidence" value="ECO:0007669"/>
    <property type="project" value="UniProtKB-KW"/>
</dbReference>
<dbReference type="Gene3D" id="1.20.272.10">
    <property type="match status" value="1"/>
</dbReference>
<dbReference type="GO" id="GO:0009360">
    <property type="term" value="C:DNA polymerase III complex"/>
    <property type="evidence" value="ECO:0007669"/>
    <property type="project" value="InterPro"/>
</dbReference>
<dbReference type="FunFam" id="3.40.50.300:FF:000014">
    <property type="entry name" value="DNA polymerase III subunit gamma/tau"/>
    <property type="match status" value="1"/>
</dbReference>
<reference evidence="10 11" key="1">
    <citation type="submission" date="2020-04" db="EMBL/GenBank/DDBJ databases">
        <title>Complete genome sequence of Spiroplasma platyhelix ATCC 51748, an insect isolate.</title>
        <authorList>
            <person name="Green E.A."/>
            <person name="Klassen J.L."/>
        </authorList>
    </citation>
    <scope>NUCLEOTIDE SEQUENCE [LARGE SCALE GENOMIC DNA]</scope>
    <source>
        <strain evidence="10 11">PALS-1</strain>
    </source>
</reference>
<name>A0A846U228_9MOLU</name>
<keyword evidence="11" id="KW-1185">Reference proteome</keyword>
<evidence type="ECO:0000256" key="2">
    <source>
        <dbReference type="ARBA" id="ARBA00022723"/>
    </source>
</evidence>
<protein>
    <recommendedName>
        <fullName evidence="8">DNA polymerase III subunit gamma/tau</fullName>
        <ecNumber evidence="8">2.7.7.7</ecNumber>
    </recommendedName>
</protein>
<dbReference type="NCBIfam" id="TIGR02397">
    <property type="entry name" value="dnaX_nterm"/>
    <property type="match status" value="1"/>
</dbReference>
<dbReference type="InterPro" id="IPR050238">
    <property type="entry name" value="DNA_Rep/Repair_Clamp_Loader"/>
</dbReference>
<comment type="similarity">
    <text evidence="1 8">Belongs to the DnaX/STICHEL family.</text>
</comment>
<dbReference type="NCBIfam" id="NF004046">
    <property type="entry name" value="PRK05563.1"/>
    <property type="match status" value="1"/>
</dbReference>
<dbReference type="RefSeq" id="WP_168105049.1">
    <property type="nucleotide sequence ID" value="NZ_CP051215.1"/>
</dbReference>
<dbReference type="EMBL" id="JAAVVK010000002">
    <property type="protein sequence ID" value="NKE38569.1"/>
    <property type="molecule type" value="Genomic_DNA"/>
</dbReference>
<dbReference type="PANTHER" id="PTHR11669">
    <property type="entry name" value="REPLICATION FACTOR C / DNA POLYMERASE III GAMMA-TAU SUBUNIT"/>
    <property type="match status" value="1"/>
</dbReference>
<keyword evidence="3 8" id="KW-0547">Nucleotide-binding</keyword>
<comment type="function">
    <text evidence="8">DNA polymerase III is a complex, multichain enzyme responsible for most of the replicative synthesis in bacteria. This DNA polymerase also exhibits 3' to 5' exonuclease activity.</text>
</comment>
<evidence type="ECO:0000259" key="9">
    <source>
        <dbReference type="SMART" id="SM00382"/>
    </source>
</evidence>
<dbReference type="EC" id="2.7.7.7" evidence="8"/>
<evidence type="ECO:0000256" key="4">
    <source>
        <dbReference type="ARBA" id="ARBA00022833"/>
    </source>
</evidence>
<evidence type="ECO:0000313" key="10">
    <source>
        <dbReference type="EMBL" id="NKE38569.1"/>
    </source>
</evidence>
<keyword evidence="2" id="KW-0479">Metal-binding</keyword>
<dbReference type="GO" id="GO:0046872">
    <property type="term" value="F:metal ion binding"/>
    <property type="evidence" value="ECO:0007669"/>
    <property type="project" value="UniProtKB-KW"/>
</dbReference>
<evidence type="ECO:0000256" key="3">
    <source>
        <dbReference type="ARBA" id="ARBA00022741"/>
    </source>
</evidence>
<gene>
    <name evidence="8 10" type="primary">dnaX</name>
    <name evidence="10" type="ORF">HER12_02225</name>
</gene>
<feature type="domain" description="AAA+ ATPase" evidence="9">
    <location>
        <begin position="37"/>
        <end position="180"/>
    </location>
</feature>
<accession>A0A846U228</accession>
<evidence type="ECO:0000256" key="5">
    <source>
        <dbReference type="ARBA" id="ARBA00022840"/>
    </source>
</evidence>
<comment type="catalytic activity">
    <reaction evidence="7 8">
        <text>DNA(n) + a 2'-deoxyribonucleoside 5'-triphosphate = DNA(n+1) + diphosphate</text>
        <dbReference type="Rhea" id="RHEA:22508"/>
        <dbReference type="Rhea" id="RHEA-COMP:17339"/>
        <dbReference type="Rhea" id="RHEA-COMP:17340"/>
        <dbReference type="ChEBI" id="CHEBI:33019"/>
        <dbReference type="ChEBI" id="CHEBI:61560"/>
        <dbReference type="ChEBI" id="CHEBI:173112"/>
        <dbReference type="EC" id="2.7.7.7"/>
    </reaction>
</comment>
<comment type="subunit">
    <text evidence="8">DNA polymerase III contains a core (composed of alpha, epsilon and theta chains) that associates with a tau subunit. This core dimerizes to form the POLIII' complex. PolIII' associates with the gamma complex (composed of gamma, delta, delta', psi and chi chains) and with the beta chain to form the complete DNA polymerase III complex.</text>
</comment>
<dbReference type="InterPro" id="IPR003593">
    <property type="entry name" value="AAA+_ATPase"/>
</dbReference>
<keyword evidence="6 8" id="KW-0239">DNA-directed DNA polymerase</keyword>
<evidence type="ECO:0000256" key="6">
    <source>
        <dbReference type="ARBA" id="ARBA00022932"/>
    </source>
</evidence>
<dbReference type="InterPro" id="IPR012763">
    <property type="entry name" value="DNA_pol_III_sug/sutau_N"/>
</dbReference>
<evidence type="ECO:0000256" key="1">
    <source>
        <dbReference type="ARBA" id="ARBA00006360"/>
    </source>
</evidence>
<dbReference type="Gene3D" id="3.40.50.300">
    <property type="entry name" value="P-loop containing nucleotide triphosphate hydrolases"/>
    <property type="match status" value="1"/>
</dbReference>
<dbReference type="AlphaFoldDB" id="A0A846U228"/>
<dbReference type="Pfam" id="PF13177">
    <property type="entry name" value="DNA_pol3_delta2"/>
    <property type="match status" value="1"/>
</dbReference>
<comment type="caution">
    <text evidence="10">The sequence shown here is derived from an EMBL/GenBank/DDBJ whole genome shotgun (WGS) entry which is preliminary data.</text>
</comment>
<dbReference type="Gene3D" id="1.10.8.60">
    <property type="match status" value="1"/>
</dbReference>
<dbReference type="GO" id="GO:0003887">
    <property type="term" value="F:DNA-directed DNA polymerase activity"/>
    <property type="evidence" value="ECO:0007669"/>
    <property type="project" value="UniProtKB-KW"/>
</dbReference>
<organism evidence="10 11">
    <name type="scientific">Spiroplasma platyhelix PALS-1</name>
    <dbReference type="NCBI Taxonomy" id="1276218"/>
    <lineage>
        <taxon>Bacteria</taxon>
        <taxon>Bacillati</taxon>
        <taxon>Mycoplasmatota</taxon>
        <taxon>Mollicutes</taxon>
        <taxon>Entomoplasmatales</taxon>
        <taxon>Spiroplasmataceae</taxon>
        <taxon>Spiroplasma</taxon>
    </lineage>
</organism>
<sequence length="562" mass="64241">MNHKALYRKYRPTSFAQVVGQNEVTTILKNSIMSKSFAHAYLFSGTKGTGKTSVAKIFAKAINCEHSLNGEACNQCPSCQMINESHDDIDILEIDGASNNGVEEIRSIKNNVSLLPMNLKYKVYIIDEVHMLTTAAFNALLKTLEEPPKHIVFIFATTEPYKIPETIISRCQWLQFEKISQADLIKVFNEILKIEVIPFEPKALTELALLSDGSLRDGINSLEKVFNYSSEITLKSVNKLYNVISVDKKVDFLKAILKHDTDKIIAILNEISMSLSDFKKFLTEMLVLVQDLVLYRLTENIKISKYLSLDQIKSFTIVEMKDLKTVLGLFESVIALNLDNLNLRTLLIARILKLFDVMKQYDLSIKLEPAKEIKQEIVENKPVKEVTVSLDEKPKVETPQISDTILDEDMLANVLNVIVQADKDVRKEVKEQWLKIHQLIENNKFRNFSKIYLNTIISAASANALIIICDNIIQADLINKNFYFQEHRNFLNFILTKEYMVYALDRKQWKLVGQKYQSLLKNNQLPEAKAIEIPEVVASQTTETKSQTLAFLQNIFSEIEEI</sequence>
<dbReference type="InterPro" id="IPR027417">
    <property type="entry name" value="P-loop_NTPase"/>
</dbReference>
<evidence type="ECO:0000256" key="7">
    <source>
        <dbReference type="ARBA" id="ARBA00049244"/>
    </source>
</evidence>
<keyword evidence="8 10" id="KW-0548">Nucleotidyltransferase</keyword>
<dbReference type="GO" id="GO:0006261">
    <property type="term" value="P:DNA-templated DNA replication"/>
    <property type="evidence" value="ECO:0007669"/>
    <property type="project" value="TreeGrafter"/>
</dbReference>
<keyword evidence="8" id="KW-0235">DNA replication</keyword>
<keyword evidence="8 10" id="KW-0808">Transferase</keyword>
<dbReference type="PANTHER" id="PTHR11669:SF0">
    <property type="entry name" value="PROTEIN STICHEL-LIKE 2"/>
    <property type="match status" value="1"/>
</dbReference>
<keyword evidence="4" id="KW-0862">Zinc</keyword>
<keyword evidence="5 8" id="KW-0067">ATP-binding</keyword>
<evidence type="ECO:0000313" key="11">
    <source>
        <dbReference type="Proteomes" id="UP000584587"/>
    </source>
</evidence>